<dbReference type="Pfam" id="PF06224">
    <property type="entry name" value="AlkZ-like"/>
    <property type="match status" value="1"/>
</dbReference>
<evidence type="ECO:0000313" key="1">
    <source>
        <dbReference type="EMBL" id="MBR0562859.1"/>
    </source>
</evidence>
<gene>
    <name evidence="2" type="ORF">KB893_004915</name>
    <name evidence="1" type="ORF">KB893_10075</name>
</gene>
<sequence length="421" mass="46395">MDLARGETALTLAQARVLHLHAQGLAGPPRRRARPEDVVAAIARMRLLQIDTIHVVARSPYLVLFSRLGAYDPAWLDAALADGAIFETWAHEACFAPIDALALHAADADAPARHWALRNAHRMRDAHPQAMAALLAHVRAHGEVRSSDFARETSAAGWWDWKLEKRCMEAWFALGALMVARRERFQRVYDLRERVLAHAGVTVPPALDPAARRRRMIVDAVRALGIAPARWIADYFRIAPRIGDAELEPLCGAGLLRPVEVEGWRHPGYVHRDHADGLADAAAGRLRARHTTLLSPFDPVVWDRARAAALFGFDYRIECYVPAPKRRYGYFVLPILRRGALVGRLDAKAHRAEGVFEVKGLWLEPGVRVSAALAADLAAALRRCADWHGTPAVRVRRSEPAALLPALRAALAARTGAGSDP</sequence>
<proteinExistence type="predicted"/>
<dbReference type="AlphaFoldDB" id="A0A8J7VW06"/>
<dbReference type="Proteomes" id="UP000675747">
    <property type="component" value="Unassembled WGS sequence"/>
</dbReference>
<organism evidence="1">
    <name type="scientific">Coralloluteibacterium stylophorae</name>
    <dbReference type="NCBI Taxonomy" id="1776034"/>
    <lineage>
        <taxon>Bacteria</taxon>
        <taxon>Pseudomonadati</taxon>
        <taxon>Pseudomonadota</taxon>
        <taxon>Gammaproteobacteria</taxon>
        <taxon>Lysobacterales</taxon>
        <taxon>Lysobacteraceae</taxon>
        <taxon>Coralloluteibacterium</taxon>
    </lineage>
</organism>
<evidence type="ECO:0000313" key="3">
    <source>
        <dbReference type="Proteomes" id="UP000675747"/>
    </source>
</evidence>
<dbReference type="EMBL" id="JAGQFT010000079">
    <property type="protein sequence ID" value="MBR0562859.1"/>
    <property type="molecule type" value="Genomic_DNA"/>
</dbReference>
<name>A0A8J7VW06_9GAMM</name>
<dbReference type="PANTHER" id="PTHR30528">
    <property type="entry name" value="CYTOPLASMIC PROTEIN"/>
    <property type="match status" value="1"/>
</dbReference>
<accession>A0A8J7VW06</accession>
<protein>
    <submittedName>
        <fullName evidence="1">YcaQ family DNA glycosylase</fullName>
    </submittedName>
</protein>
<dbReference type="InterPro" id="IPR009351">
    <property type="entry name" value="AlkZ-like"/>
</dbReference>
<dbReference type="EMBL" id="JAGQFT020000003">
    <property type="protein sequence ID" value="MBS7456479.1"/>
    <property type="molecule type" value="Genomic_DNA"/>
</dbReference>
<evidence type="ECO:0000313" key="2">
    <source>
        <dbReference type="EMBL" id="MBS7456479.1"/>
    </source>
</evidence>
<comment type="caution">
    <text evidence="1">The sequence shown here is derived from an EMBL/GenBank/DDBJ whole genome shotgun (WGS) entry which is preliminary data.</text>
</comment>
<dbReference type="PANTHER" id="PTHR30528:SF0">
    <property type="entry name" value="CYTOPLASMIC PROTEIN"/>
    <property type="match status" value="1"/>
</dbReference>
<reference evidence="2 3" key="1">
    <citation type="journal article" date="2021" name="Microbiol. Resour. Announc.">
        <title>Draft Genome Sequence of Coralloluteibacterium stylophorae LMG 29479T.</title>
        <authorList>
            <person name="Karlyshev A.V."/>
            <person name="Kudryashova E.B."/>
            <person name="Ariskina E.V."/>
            <person name="Conroy A.P."/>
            <person name="Abidueva E.Y."/>
        </authorList>
    </citation>
    <scope>NUCLEOTIDE SEQUENCE [LARGE SCALE GENOMIC DNA]</scope>
    <source>
        <strain evidence="2 3">LMG 29479</strain>
    </source>
</reference>
<keyword evidence="3" id="KW-1185">Reference proteome</keyword>
<dbReference type="RefSeq" id="WP_211926785.1">
    <property type="nucleotide sequence ID" value="NZ_JAGQFT020000003.1"/>
</dbReference>
<reference evidence="1" key="2">
    <citation type="submission" date="2021-04" db="EMBL/GenBank/DDBJ databases">
        <authorList>
            <person name="Karlyshev A.V."/>
        </authorList>
    </citation>
    <scope>NUCLEOTIDE SEQUENCE</scope>
    <source>
        <strain evidence="1">LMG 29479</strain>
    </source>
</reference>